<dbReference type="AlphaFoldDB" id="A0A0B7AFZ1"/>
<gene>
    <name evidence="1" type="primary">ORF116942</name>
</gene>
<sequence>DPNIKVYYDSTLSRAVNINSEVNKRISKSLLHLEDYVTMSKIRRESSFYLSIASSRPI</sequence>
<dbReference type="EMBL" id="HACG01032843">
    <property type="protein sequence ID" value="CEK79708.1"/>
    <property type="molecule type" value="Transcribed_RNA"/>
</dbReference>
<proteinExistence type="predicted"/>
<protein>
    <submittedName>
        <fullName evidence="1">Uncharacterized protein</fullName>
    </submittedName>
</protein>
<organism evidence="1">
    <name type="scientific">Arion vulgaris</name>
    <dbReference type="NCBI Taxonomy" id="1028688"/>
    <lineage>
        <taxon>Eukaryota</taxon>
        <taxon>Metazoa</taxon>
        <taxon>Spiralia</taxon>
        <taxon>Lophotrochozoa</taxon>
        <taxon>Mollusca</taxon>
        <taxon>Gastropoda</taxon>
        <taxon>Heterobranchia</taxon>
        <taxon>Euthyneura</taxon>
        <taxon>Panpulmonata</taxon>
        <taxon>Eupulmonata</taxon>
        <taxon>Stylommatophora</taxon>
        <taxon>Helicina</taxon>
        <taxon>Arionoidea</taxon>
        <taxon>Arionidae</taxon>
        <taxon>Arion</taxon>
    </lineage>
</organism>
<feature type="non-terminal residue" evidence="1">
    <location>
        <position position="1"/>
    </location>
</feature>
<name>A0A0B7AFZ1_9EUPU</name>
<accession>A0A0B7AFZ1</accession>
<reference evidence="1" key="1">
    <citation type="submission" date="2014-12" db="EMBL/GenBank/DDBJ databases">
        <title>Insight into the proteome of Arion vulgaris.</title>
        <authorList>
            <person name="Aradska J."/>
            <person name="Bulat T."/>
            <person name="Smidak R."/>
            <person name="Sarate P."/>
            <person name="Gangsoo J."/>
            <person name="Sialana F."/>
            <person name="Bilban M."/>
            <person name="Lubec G."/>
        </authorList>
    </citation>
    <scope>NUCLEOTIDE SEQUENCE</scope>
    <source>
        <tissue evidence="1">Skin</tissue>
    </source>
</reference>
<evidence type="ECO:0000313" key="1">
    <source>
        <dbReference type="EMBL" id="CEK79708.1"/>
    </source>
</evidence>